<dbReference type="InterPro" id="IPR006225">
    <property type="entry name" value="PsdUridine_synth_RluC/D"/>
</dbReference>
<comment type="catalytic activity">
    <reaction evidence="1 4">
        <text>a uridine in RNA = a pseudouridine in RNA</text>
        <dbReference type="Rhea" id="RHEA:48348"/>
        <dbReference type="Rhea" id="RHEA-COMP:12068"/>
        <dbReference type="Rhea" id="RHEA-COMP:12069"/>
        <dbReference type="ChEBI" id="CHEBI:65314"/>
        <dbReference type="ChEBI" id="CHEBI:65315"/>
    </reaction>
</comment>
<organism evidence="6 7">
    <name type="scientific">Secundilactobacillus malefermentans</name>
    <dbReference type="NCBI Taxonomy" id="176292"/>
    <lineage>
        <taxon>Bacteria</taxon>
        <taxon>Bacillati</taxon>
        <taxon>Bacillota</taxon>
        <taxon>Bacilli</taxon>
        <taxon>Lactobacillales</taxon>
        <taxon>Lactobacillaceae</taxon>
        <taxon>Secundilactobacillus</taxon>
    </lineage>
</organism>
<comment type="caution">
    <text evidence="6">The sequence shown here is derived from an EMBL/GenBank/DDBJ whole genome shotgun (WGS) entry which is preliminary data.</text>
</comment>
<dbReference type="NCBIfam" id="TIGR00005">
    <property type="entry name" value="rluA_subfam"/>
    <property type="match status" value="1"/>
</dbReference>
<keyword evidence="4" id="KW-0413">Isomerase</keyword>
<evidence type="ECO:0000256" key="2">
    <source>
        <dbReference type="ARBA" id="ARBA00010876"/>
    </source>
</evidence>
<dbReference type="InterPro" id="IPR020103">
    <property type="entry name" value="PsdUridine_synth_cat_dom_sf"/>
</dbReference>
<dbReference type="Proteomes" id="UP000294854">
    <property type="component" value="Unassembled WGS sequence"/>
</dbReference>
<evidence type="ECO:0000256" key="1">
    <source>
        <dbReference type="ARBA" id="ARBA00000073"/>
    </source>
</evidence>
<dbReference type="EC" id="5.4.99.-" evidence="4"/>
<dbReference type="AlphaFoldDB" id="A0A4R5NRC7"/>
<name>A0A4R5NRC7_9LACO</name>
<dbReference type="STRING" id="1122149.FD44_GL000318"/>
<protein>
    <recommendedName>
        <fullName evidence="4">Pseudouridine synthase</fullName>
        <ecNumber evidence="4">5.4.99.-</ecNumber>
    </recommendedName>
</protein>
<dbReference type="GO" id="GO:0009982">
    <property type="term" value="F:pseudouridine synthase activity"/>
    <property type="evidence" value="ECO:0007669"/>
    <property type="project" value="InterPro"/>
</dbReference>
<feature type="active site" evidence="3">
    <location>
        <position position="138"/>
    </location>
</feature>
<dbReference type="PANTHER" id="PTHR21600">
    <property type="entry name" value="MITOCHONDRIAL RNA PSEUDOURIDINE SYNTHASE"/>
    <property type="match status" value="1"/>
</dbReference>
<keyword evidence="7" id="KW-1185">Reference proteome</keyword>
<dbReference type="PROSITE" id="PS01129">
    <property type="entry name" value="PSI_RLU"/>
    <property type="match status" value="1"/>
</dbReference>
<evidence type="ECO:0000256" key="4">
    <source>
        <dbReference type="RuleBase" id="RU362028"/>
    </source>
</evidence>
<comment type="function">
    <text evidence="4">Responsible for synthesis of pseudouridine from uracil.</text>
</comment>
<evidence type="ECO:0000313" key="6">
    <source>
        <dbReference type="EMBL" id="TDG78949.1"/>
    </source>
</evidence>
<dbReference type="CDD" id="cd02869">
    <property type="entry name" value="PseudoU_synth_RluA_like"/>
    <property type="match status" value="1"/>
</dbReference>
<accession>A0A4R5NRC7</accession>
<dbReference type="InterPro" id="IPR006145">
    <property type="entry name" value="PsdUridine_synth_RsuA/RluA"/>
</dbReference>
<dbReference type="EMBL" id="PUFO01000029">
    <property type="protein sequence ID" value="TDG78949.1"/>
    <property type="molecule type" value="Genomic_DNA"/>
</dbReference>
<dbReference type="SUPFAM" id="SSF55120">
    <property type="entry name" value="Pseudouridine synthase"/>
    <property type="match status" value="1"/>
</dbReference>
<dbReference type="RefSeq" id="WP_010620432.1">
    <property type="nucleotide sequence ID" value="NZ_CP042371.1"/>
</dbReference>
<evidence type="ECO:0000259" key="5">
    <source>
        <dbReference type="Pfam" id="PF00849"/>
    </source>
</evidence>
<dbReference type="GO" id="GO:0000455">
    <property type="term" value="P:enzyme-directed rRNA pseudouridine synthesis"/>
    <property type="evidence" value="ECO:0007669"/>
    <property type="project" value="TreeGrafter"/>
</dbReference>
<dbReference type="PANTHER" id="PTHR21600:SF87">
    <property type="entry name" value="RNA PSEUDOURIDYLATE SYNTHASE DOMAIN-CONTAINING PROTEIN 1"/>
    <property type="match status" value="1"/>
</dbReference>
<evidence type="ECO:0000313" key="7">
    <source>
        <dbReference type="Proteomes" id="UP000294854"/>
    </source>
</evidence>
<sequence>MTWQFNFILPTEFVTQSLRSLLINEWLLPKHLIFSLKQDKRVLVNGGYLPVNFEVKAGDQIQLTFEPSDFAHANPQTTPDSAATVEVLFENDDLLVVNKTRGSKTHPNQPEETGTTLNHVAAYLQPKGEQPYILNRLDQETSGALLIAKNPVVVPIMTELIKTKRIKRTYLTWVHGHFDQAEGIIDAPIGRDPEDKRKRLVNGLNPQNAVTHYRVLRQVNDASLLEVQLETGRTHQIRVHLSSLNHPIVGDPLYATDGKQRLLLHSWKMGLLLPFTFEPIEIEANEPDDFKLFERQTK</sequence>
<feature type="domain" description="Pseudouridine synthase RsuA/RluA-like" evidence="5">
    <location>
        <begin position="93"/>
        <end position="243"/>
    </location>
</feature>
<dbReference type="Pfam" id="PF00849">
    <property type="entry name" value="PseudoU_synth_2"/>
    <property type="match status" value="1"/>
</dbReference>
<dbReference type="GO" id="GO:0140098">
    <property type="term" value="F:catalytic activity, acting on RNA"/>
    <property type="evidence" value="ECO:0007669"/>
    <property type="project" value="UniProtKB-ARBA"/>
</dbReference>
<gene>
    <name evidence="6" type="ORF">C5L31_000544</name>
</gene>
<evidence type="ECO:0000256" key="3">
    <source>
        <dbReference type="PIRSR" id="PIRSR606225-1"/>
    </source>
</evidence>
<dbReference type="Gene3D" id="3.30.2350.10">
    <property type="entry name" value="Pseudouridine synthase"/>
    <property type="match status" value="1"/>
</dbReference>
<dbReference type="OrthoDB" id="9773999at2"/>
<dbReference type="InterPro" id="IPR050188">
    <property type="entry name" value="RluA_PseudoU_synthase"/>
</dbReference>
<proteinExistence type="inferred from homology"/>
<dbReference type="InterPro" id="IPR006224">
    <property type="entry name" value="PsdUridine_synth_RluA-like_CS"/>
</dbReference>
<comment type="similarity">
    <text evidence="2 4">Belongs to the pseudouridine synthase RluA family.</text>
</comment>
<dbReference type="GO" id="GO:0003723">
    <property type="term" value="F:RNA binding"/>
    <property type="evidence" value="ECO:0007669"/>
    <property type="project" value="InterPro"/>
</dbReference>
<reference evidence="6 7" key="1">
    <citation type="journal article" date="2019" name="Appl. Microbiol. Biotechnol.">
        <title>Uncovering carbohydrate metabolism through a genotype-phenotype association study of 56 lactic acid bacteria genomes.</title>
        <authorList>
            <person name="Buron-Moles G."/>
            <person name="Chailyan A."/>
            <person name="Dolejs I."/>
            <person name="Forster J."/>
            <person name="Miks M.H."/>
        </authorList>
    </citation>
    <scope>NUCLEOTIDE SEQUENCE [LARGE SCALE GENOMIC DNA]</scope>
    <source>
        <strain evidence="6 7">ATCC 49373</strain>
    </source>
</reference>